<dbReference type="RefSeq" id="WP_231461558.1">
    <property type="nucleotide sequence ID" value="NZ_JAJOHW010000035.1"/>
</dbReference>
<keyword evidence="3" id="KW-1185">Reference proteome</keyword>
<gene>
    <name evidence="2" type="primary">pilV</name>
    <name evidence="2" type="ORF">ACFO0R_02205</name>
</gene>
<protein>
    <submittedName>
        <fullName evidence="2">Type IV pilus modification protein PilV</fullName>
    </submittedName>
</protein>
<keyword evidence="1" id="KW-1133">Transmembrane helix</keyword>
<reference evidence="3" key="1">
    <citation type="journal article" date="2019" name="Int. J. Syst. Evol. Microbiol.">
        <title>The Global Catalogue of Microorganisms (GCM) 10K type strain sequencing project: providing services to taxonomists for standard genome sequencing and annotation.</title>
        <authorList>
            <consortium name="The Broad Institute Genomics Platform"/>
            <consortium name="The Broad Institute Genome Sequencing Center for Infectious Disease"/>
            <person name="Wu L."/>
            <person name="Ma J."/>
        </authorList>
    </citation>
    <scope>NUCLEOTIDE SEQUENCE [LARGE SCALE GENOMIC DNA]</scope>
    <source>
        <strain evidence="3">CGMCC 4.7608</strain>
    </source>
</reference>
<sequence>MGHLKRGIQGFTLLEVLVALLIVSIGLLGLAGLQVAAINNTNTSRVRGLAAIQAGSLAAAMHANPAYWQNITASTTLANIPASGSCASSACTASQVAGYDVATWTSDLASLAIPSASGGFQCTPANASGPVTCTITISWSEKTVNVNSLSSTASSAVSTASYQMVVQP</sequence>
<evidence type="ECO:0000313" key="2">
    <source>
        <dbReference type="EMBL" id="MFC4488421.1"/>
    </source>
</evidence>
<dbReference type="NCBIfam" id="TIGR02532">
    <property type="entry name" value="IV_pilin_GFxxxE"/>
    <property type="match status" value="1"/>
</dbReference>
<dbReference type="InterPro" id="IPR012902">
    <property type="entry name" value="N_methyl_site"/>
</dbReference>
<dbReference type="EMBL" id="JBHSEK010000001">
    <property type="protein sequence ID" value="MFC4488421.1"/>
    <property type="molecule type" value="Genomic_DNA"/>
</dbReference>
<accession>A0ABV8ZNN4</accession>
<organism evidence="2 3">
    <name type="scientific">Chromobacterium aquaticum</name>
    <dbReference type="NCBI Taxonomy" id="467180"/>
    <lineage>
        <taxon>Bacteria</taxon>
        <taxon>Pseudomonadati</taxon>
        <taxon>Pseudomonadota</taxon>
        <taxon>Betaproteobacteria</taxon>
        <taxon>Neisseriales</taxon>
        <taxon>Chromobacteriaceae</taxon>
        <taxon>Chromobacterium</taxon>
    </lineage>
</organism>
<dbReference type="NCBIfam" id="TIGR02523">
    <property type="entry name" value="type_IV_pilV"/>
    <property type="match status" value="1"/>
</dbReference>
<name>A0ABV8ZNN4_9NEIS</name>
<evidence type="ECO:0000256" key="1">
    <source>
        <dbReference type="SAM" id="Phobius"/>
    </source>
</evidence>
<dbReference type="Proteomes" id="UP001595999">
    <property type="component" value="Unassembled WGS sequence"/>
</dbReference>
<evidence type="ECO:0000313" key="3">
    <source>
        <dbReference type="Proteomes" id="UP001595999"/>
    </source>
</evidence>
<proteinExistence type="predicted"/>
<dbReference type="InterPro" id="IPR045584">
    <property type="entry name" value="Pilin-like"/>
</dbReference>
<dbReference type="InterPro" id="IPR013362">
    <property type="entry name" value="Pilus_4_PilV"/>
</dbReference>
<comment type="caution">
    <text evidence="2">The sequence shown here is derived from an EMBL/GenBank/DDBJ whole genome shotgun (WGS) entry which is preliminary data.</text>
</comment>
<keyword evidence="1" id="KW-0812">Transmembrane</keyword>
<dbReference type="SUPFAM" id="SSF54523">
    <property type="entry name" value="Pili subunits"/>
    <property type="match status" value="1"/>
</dbReference>
<dbReference type="Pfam" id="PF07963">
    <property type="entry name" value="N_methyl"/>
    <property type="match status" value="1"/>
</dbReference>
<feature type="transmembrane region" description="Helical" evidence="1">
    <location>
        <begin position="12"/>
        <end position="37"/>
    </location>
</feature>
<keyword evidence="1" id="KW-0472">Membrane</keyword>